<sequence>MADKIETDSTLPDVPASKVKEAQLSGIQDAIAEGAKARFKATDGIEDNDPEPGITPTYDVFHLQDLVDLDPDALKDTLNGKGDRPVSLSEGQVAGLLEVERSGKNRTDIVKVLCDYLGIETPYEVTDAGPNYTNDVNRSAVKARG</sequence>
<dbReference type="RefSeq" id="WP_281044224.1">
    <property type="nucleotide sequence ID" value="NZ_JARYGZ010000001.1"/>
</dbReference>
<dbReference type="EMBL" id="JARYGZ010000001">
    <property type="protein sequence ID" value="MDH7638952.1"/>
    <property type="molecule type" value="Genomic_DNA"/>
</dbReference>
<accession>A0ABT6N182</accession>
<comment type="caution">
    <text evidence="1">The sequence shown here is derived from an EMBL/GenBank/DDBJ whole genome shotgun (WGS) entry which is preliminary data.</text>
</comment>
<evidence type="ECO:0000313" key="1">
    <source>
        <dbReference type="EMBL" id="MDH7638952.1"/>
    </source>
</evidence>
<keyword evidence="2" id="KW-1185">Reference proteome</keyword>
<proteinExistence type="predicted"/>
<name>A0ABT6N182_9SPHN</name>
<protein>
    <recommendedName>
        <fullName evidence="3">Transcriptional regulator</fullName>
    </recommendedName>
</protein>
<evidence type="ECO:0008006" key="3">
    <source>
        <dbReference type="Google" id="ProtNLM"/>
    </source>
</evidence>
<dbReference type="Proteomes" id="UP001160625">
    <property type="component" value="Unassembled WGS sequence"/>
</dbReference>
<evidence type="ECO:0000313" key="2">
    <source>
        <dbReference type="Proteomes" id="UP001160625"/>
    </source>
</evidence>
<organism evidence="1 2">
    <name type="scientific">Sphingomonas oryzagri</name>
    <dbReference type="NCBI Taxonomy" id="3042314"/>
    <lineage>
        <taxon>Bacteria</taxon>
        <taxon>Pseudomonadati</taxon>
        <taxon>Pseudomonadota</taxon>
        <taxon>Alphaproteobacteria</taxon>
        <taxon>Sphingomonadales</taxon>
        <taxon>Sphingomonadaceae</taxon>
        <taxon>Sphingomonas</taxon>
    </lineage>
</organism>
<gene>
    <name evidence="1" type="ORF">QGN17_09440</name>
</gene>
<reference evidence="1" key="1">
    <citation type="submission" date="2023-04" db="EMBL/GenBank/DDBJ databases">
        <title>Sphingomonas sp. MAHUQ-71 isolated from rice field.</title>
        <authorList>
            <person name="Huq M.A."/>
        </authorList>
    </citation>
    <scope>NUCLEOTIDE SEQUENCE</scope>
    <source>
        <strain evidence="1">MAHUQ-71</strain>
    </source>
</reference>